<dbReference type="STRING" id="521097.Coch_0681"/>
<dbReference type="EMBL" id="CP001632">
    <property type="protein sequence ID" value="ACU92239.1"/>
    <property type="molecule type" value="Genomic_DNA"/>
</dbReference>
<evidence type="ECO:0000313" key="2">
    <source>
        <dbReference type="Proteomes" id="UP000006650"/>
    </source>
</evidence>
<dbReference type="InterPro" id="IPR011335">
    <property type="entry name" value="Restrct_endonuc-II-like"/>
</dbReference>
<dbReference type="AlphaFoldDB" id="C7M7Y3"/>
<evidence type="ECO:0008006" key="3">
    <source>
        <dbReference type="Google" id="ProtNLM"/>
    </source>
</evidence>
<dbReference type="HOGENOM" id="CLU_2913911_0_0_10"/>
<dbReference type="SUPFAM" id="SSF52980">
    <property type="entry name" value="Restriction endonuclease-like"/>
    <property type="match status" value="1"/>
</dbReference>
<sequence length="63" mass="7436">MEITNINQLDPLYGVYSYADYLLWKFKERVELFKGKLFKMSAPSAVHQEISMKLAGELYQFLK</sequence>
<protein>
    <recommendedName>
        <fullName evidence="3">Restriction endonuclease domain-containing protein</fullName>
    </recommendedName>
</protein>
<accession>C7M7Y3</accession>
<name>C7M7Y3_CAPOD</name>
<dbReference type="eggNOG" id="COG4636">
    <property type="taxonomic scope" value="Bacteria"/>
</dbReference>
<dbReference type="Gene3D" id="3.90.1570.10">
    <property type="entry name" value="tt1808, chain A"/>
    <property type="match status" value="1"/>
</dbReference>
<dbReference type="KEGG" id="coc:Coch_0681"/>
<gene>
    <name evidence="1" type="ordered locus">Coch_0681</name>
</gene>
<proteinExistence type="predicted"/>
<reference evidence="1 2" key="1">
    <citation type="journal article" date="2009" name="Stand. Genomic Sci.">
        <title>Complete genome sequence of Capnocytophaga ochracea type strain (VPI 2845).</title>
        <authorList>
            <person name="Mavrommatis K."/>
            <person name="Gronow S."/>
            <person name="Saunders E."/>
            <person name="Land M."/>
            <person name="Lapidus A."/>
            <person name="Copeland A."/>
            <person name="Glavina Del Rio T."/>
            <person name="Nolan M."/>
            <person name="Lucas S."/>
            <person name="Chen F."/>
            <person name="Tice H."/>
            <person name="Cheng J.F."/>
            <person name="Bruce D."/>
            <person name="Goodwin L."/>
            <person name="Pitluck S."/>
            <person name="Pati A."/>
            <person name="Ivanova N."/>
            <person name="Chen A."/>
            <person name="Palaniappan K."/>
            <person name="Chain P."/>
            <person name="Hauser L."/>
            <person name="Chang Y.J."/>
            <person name="Jeffries C.D."/>
            <person name="Brettin T."/>
            <person name="Detter J.C."/>
            <person name="Han C."/>
            <person name="Bristow J."/>
            <person name="Goker M."/>
            <person name="Rohde M."/>
            <person name="Eisen J.A."/>
            <person name="Markowitz V."/>
            <person name="Kyrpides N.C."/>
            <person name="Klenk H.P."/>
            <person name="Hugenholtz P."/>
        </authorList>
    </citation>
    <scope>NUCLEOTIDE SEQUENCE [LARGE SCALE GENOMIC DNA]</scope>
    <source>
        <strain evidence="2">ATCC 27872 / DSM 7271 / JCM 12966 / VPI 2845</strain>
    </source>
</reference>
<evidence type="ECO:0000313" key="1">
    <source>
        <dbReference type="EMBL" id="ACU92239.1"/>
    </source>
</evidence>
<dbReference type="InterPro" id="IPR012296">
    <property type="entry name" value="Nuclease_put_TT1808"/>
</dbReference>
<organism evidence="1 2">
    <name type="scientific">Capnocytophaga ochracea (strain ATCC 27872 / DSM 7271 / CCUG 9716 / JCM 12966 / NCTC 12371 / SS31 / VPI 2845)</name>
    <name type="common">Bacteroides ochraceus</name>
    <dbReference type="NCBI Taxonomy" id="521097"/>
    <lineage>
        <taxon>Bacteria</taxon>
        <taxon>Pseudomonadati</taxon>
        <taxon>Bacteroidota</taxon>
        <taxon>Flavobacteriia</taxon>
        <taxon>Flavobacteriales</taxon>
        <taxon>Flavobacteriaceae</taxon>
        <taxon>Capnocytophaga</taxon>
    </lineage>
</organism>
<keyword evidence="2" id="KW-1185">Reference proteome</keyword>
<dbReference type="Proteomes" id="UP000006650">
    <property type="component" value="Chromosome"/>
</dbReference>